<organism evidence="1 2">
    <name type="scientific">Portunus trituberculatus</name>
    <name type="common">Swimming crab</name>
    <name type="synonym">Neptunus trituberculatus</name>
    <dbReference type="NCBI Taxonomy" id="210409"/>
    <lineage>
        <taxon>Eukaryota</taxon>
        <taxon>Metazoa</taxon>
        <taxon>Ecdysozoa</taxon>
        <taxon>Arthropoda</taxon>
        <taxon>Crustacea</taxon>
        <taxon>Multicrustacea</taxon>
        <taxon>Malacostraca</taxon>
        <taxon>Eumalacostraca</taxon>
        <taxon>Eucarida</taxon>
        <taxon>Decapoda</taxon>
        <taxon>Pleocyemata</taxon>
        <taxon>Brachyura</taxon>
        <taxon>Eubrachyura</taxon>
        <taxon>Portunoidea</taxon>
        <taxon>Portunidae</taxon>
        <taxon>Portuninae</taxon>
        <taxon>Portunus</taxon>
    </lineage>
</organism>
<evidence type="ECO:0000313" key="1">
    <source>
        <dbReference type="EMBL" id="MPC56471.1"/>
    </source>
</evidence>
<keyword evidence="2" id="KW-1185">Reference proteome</keyword>
<reference evidence="1 2" key="1">
    <citation type="submission" date="2019-05" db="EMBL/GenBank/DDBJ databases">
        <title>Another draft genome of Portunus trituberculatus and its Hox gene families provides insights of decapod evolution.</title>
        <authorList>
            <person name="Jeong J.-H."/>
            <person name="Song I."/>
            <person name="Kim S."/>
            <person name="Choi T."/>
            <person name="Kim D."/>
            <person name="Ryu S."/>
            <person name="Kim W."/>
        </authorList>
    </citation>
    <scope>NUCLEOTIDE SEQUENCE [LARGE SCALE GENOMIC DNA]</scope>
    <source>
        <tissue evidence="1">Muscle</tissue>
    </source>
</reference>
<dbReference type="Proteomes" id="UP000324222">
    <property type="component" value="Unassembled WGS sequence"/>
</dbReference>
<protein>
    <submittedName>
        <fullName evidence="1">Uncharacterized protein</fullName>
    </submittedName>
</protein>
<dbReference type="AlphaFoldDB" id="A0A5B7G8Z2"/>
<evidence type="ECO:0000313" key="2">
    <source>
        <dbReference type="Proteomes" id="UP000324222"/>
    </source>
</evidence>
<accession>A0A5B7G8Z2</accession>
<dbReference type="EMBL" id="VSRR010013974">
    <property type="protein sequence ID" value="MPC56471.1"/>
    <property type="molecule type" value="Genomic_DNA"/>
</dbReference>
<name>A0A5B7G8Z2_PORTR</name>
<gene>
    <name evidence="1" type="ORF">E2C01_050431</name>
</gene>
<proteinExistence type="predicted"/>
<comment type="caution">
    <text evidence="1">The sequence shown here is derived from an EMBL/GenBank/DDBJ whole genome shotgun (WGS) entry which is preliminary data.</text>
</comment>
<sequence length="47" mass="5663">MIIQISCLCVFKVEIFLYDHSQTFFLFSLHYLFSHQIVPYRSSFILS</sequence>